<feature type="non-terminal residue" evidence="2">
    <location>
        <position position="131"/>
    </location>
</feature>
<sequence>MRRFRNNYYSCLFPELVIALLVPAAVLYPIYQLLCLLVLLLLLPFAMLYYISWKILAFLEHATFLYRTSESENAFPKFQLYLDATKWATVSVLDASMMLLNLSMYATDFEDKFYLKVAAIVNFEAAGADVI</sequence>
<evidence type="ECO:0000313" key="2">
    <source>
        <dbReference type="EMBL" id="GJT92557.1"/>
    </source>
</evidence>
<dbReference type="EMBL" id="BQNB010020121">
    <property type="protein sequence ID" value="GJT92557.1"/>
    <property type="molecule type" value="Genomic_DNA"/>
</dbReference>
<protein>
    <submittedName>
        <fullName evidence="2">Uncharacterized protein</fullName>
    </submittedName>
</protein>
<keyword evidence="3" id="KW-1185">Reference proteome</keyword>
<keyword evidence="1" id="KW-1133">Transmembrane helix</keyword>
<gene>
    <name evidence="2" type="ORF">Tco_1081402</name>
</gene>
<evidence type="ECO:0000256" key="1">
    <source>
        <dbReference type="SAM" id="Phobius"/>
    </source>
</evidence>
<name>A0ABQ5HZI9_9ASTR</name>
<keyword evidence="1" id="KW-0812">Transmembrane</keyword>
<feature type="transmembrane region" description="Helical" evidence="1">
    <location>
        <begin position="12"/>
        <end position="31"/>
    </location>
</feature>
<proteinExistence type="predicted"/>
<reference evidence="2" key="2">
    <citation type="submission" date="2022-01" db="EMBL/GenBank/DDBJ databases">
        <authorList>
            <person name="Yamashiro T."/>
            <person name="Shiraishi A."/>
            <person name="Satake H."/>
            <person name="Nakayama K."/>
        </authorList>
    </citation>
    <scope>NUCLEOTIDE SEQUENCE</scope>
</reference>
<reference evidence="2" key="1">
    <citation type="journal article" date="2022" name="Int. J. Mol. Sci.">
        <title>Draft Genome of Tanacetum Coccineum: Genomic Comparison of Closely Related Tanacetum-Family Plants.</title>
        <authorList>
            <person name="Yamashiro T."/>
            <person name="Shiraishi A."/>
            <person name="Nakayama K."/>
            <person name="Satake H."/>
        </authorList>
    </citation>
    <scope>NUCLEOTIDE SEQUENCE</scope>
</reference>
<feature type="transmembrane region" description="Helical" evidence="1">
    <location>
        <begin position="37"/>
        <end position="59"/>
    </location>
</feature>
<keyword evidence="1" id="KW-0472">Membrane</keyword>
<comment type="caution">
    <text evidence="2">The sequence shown here is derived from an EMBL/GenBank/DDBJ whole genome shotgun (WGS) entry which is preliminary data.</text>
</comment>
<evidence type="ECO:0000313" key="3">
    <source>
        <dbReference type="Proteomes" id="UP001151760"/>
    </source>
</evidence>
<organism evidence="2 3">
    <name type="scientific">Tanacetum coccineum</name>
    <dbReference type="NCBI Taxonomy" id="301880"/>
    <lineage>
        <taxon>Eukaryota</taxon>
        <taxon>Viridiplantae</taxon>
        <taxon>Streptophyta</taxon>
        <taxon>Embryophyta</taxon>
        <taxon>Tracheophyta</taxon>
        <taxon>Spermatophyta</taxon>
        <taxon>Magnoliopsida</taxon>
        <taxon>eudicotyledons</taxon>
        <taxon>Gunneridae</taxon>
        <taxon>Pentapetalae</taxon>
        <taxon>asterids</taxon>
        <taxon>campanulids</taxon>
        <taxon>Asterales</taxon>
        <taxon>Asteraceae</taxon>
        <taxon>Asteroideae</taxon>
        <taxon>Anthemideae</taxon>
        <taxon>Anthemidinae</taxon>
        <taxon>Tanacetum</taxon>
    </lineage>
</organism>
<dbReference type="Proteomes" id="UP001151760">
    <property type="component" value="Unassembled WGS sequence"/>
</dbReference>
<accession>A0ABQ5HZI9</accession>